<dbReference type="Pfam" id="PF21747">
    <property type="entry name" value="YpoC"/>
    <property type="match status" value="1"/>
</dbReference>
<gene>
    <name evidence="2" type="ORF">OE105_06420</name>
</gene>
<proteinExistence type="predicted"/>
<evidence type="ECO:0000259" key="1">
    <source>
        <dbReference type="Pfam" id="PF21747"/>
    </source>
</evidence>
<dbReference type="InterPro" id="IPR048427">
    <property type="entry name" value="YpoC"/>
</dbReference>
<dbReference type="AlphaFoldDB" id="A0A9E8M205"/>
<protein>
    <recommendedName>
        <fullName evidence="1">YpoC-like domain-containing protein</fullName>
    </recommendedName>
</protein>
<reference evidence="2" key="1">
    <citation type="submission" date="2022-09" db="EMBL/GenBank/DDBJ databases">
        <title>Complete Genomes of Fervidibacillus albus and Fervidibacillus halotolerans isolated from tidal flat sediments.</title>
        <authorList>
            <person name="Kwon K.K."/>
            <person name="Yang S.-H."/>
            <person name="Park M.J."/>
            <person name="Oh H.-M."/>
        </authorList>
    </citation>
    <scope>NUCLEOTIDE SEQUENCE</scope>
    <source>
        <strain evidence="2">MEBiC13594</strain>
    </source>
</reference>
<keyword evidence="3" id="KW-1185">Reference proteome</keyword>
<evidence type="ECO:0000313" key="3">
    <source>
        <dbReference type="Proteomes" id="UP001164726"/>
    </source>
</evidence>
<feature type="domain" description="YpoC-like" evidence="1">
    <location>
        <begin position="44"/>
        <end position="153"/>
    </location>
</feature>
<evidence type="ECO:0000313" key="2">
    <source>
        <dbReference type="EMBL" id="WAA13731.1"/>
    </source>
</evidence>
<accession>A0A9E8M205</accession>
<organism evidence="2 3">
    <name type="scientific">Fervidibacillus halotolerans</name>
    <dbReference type="NCBI Taxonomy" id="2980027"/>
    <lineage>
        <taxon>Bacteria</taxon>
        <taxon>Bacillati</taxon>
        <taxon>Bacillota</taxon>
        <taxon>Bacilli</taxon>
        <taxon>Bacillales</taxon>
        <taxon>Bacillaceae</taxon>
        <taxon>Fervidibacillus</taxon>
    </lineage>
</organism>
<dbReference type="EMBL" id="CP106877">
    <property type="protein sequence ID" value="WAA13731.1"/>
    <property type="molecule type" value="Genomic_DNA"/>
</dbReference>
<name>A0A9E8M205_9BACI</name>
<dbReference type="RefSeq" id="WP_275421923.1">
    <property type="nucleotide sequence ID" value="NZ_CP106877.1"/>
</dbReference>
<dbReference type="KEGG" id="fhl:OE105_06420"/>
<dbReference type="Proteomes" id="UP001164726">
    <property type="component" value="Chromosome"/>
</dbReference>
<sequence>MKKVPELDDPLFYVEKFLPKDFFLPDYDYYVFHSSQQPWLEGEKALKEILKQWEENKRVLEPLFKRRETEEVKKVMIASIALFLQYLFWSNEQPVNLNVLKDQVNQLKVKPINAMERLGFIMNRPMLHHSYIQLKELFVEQEKAYYKYLTIKKRL</sequence>